<name>A0A1H8MI37_9EURY</name>
<dbReference type="Gene3D" id="1.10.10.10">
    <property type="entry name" value="Winged helix-like DNA-binding domain superfamily/Winged helix DNA-binding domain"/>
    <property type="match status" value="1"/>
</dbReference>
<dbReference type="Pfam" id="PF25213">
    <property type="entry name" value="HVO_A0261_N"/>
    <property type="match status" value="1"/>
</dbReference>
<dbReference type="EMBL" id="FOCX01000009">
    <property type="protein sequence ID" value="SEO16979.1"/>
    <property type="molecule type" value="Genomic_DNA"/>
</dbReference>
<dbReference type="SUPFAM" id="SSF46785">
    <property type="entry name" value="Winged helix' DNA-binding domain"/>
    <property type="match status" value="1"/>
</dbReference>
<dbReference type="AlphaFoldDB" id="A0A1H8MI37"/>
<evidence type="ECO:0000313" key="2">
    <source>
        <dbReference type="EMBL" id="SEO16979.1"/>
    </source>
</evidence>
<dbReference type="Proteomes" id="UP000198775">
    <property type="component" value="Unassembled WGS sequence"/>
</dbReference>
<sequence length="99" mass="11135">MERETMPVDWDDVSYVISSQYRIGALERLSEGPTTPSRIAADTDKGIAHISRALQGLRERGLVELLVSEDRRKGRVYGITEQGEQVWEEIESEELATTG</sequence>
<evidence type="ECO:0000259" key="1">
    <source>
        <dbReference type="Pfam" id="PF25213"/>
    </source>
</evidence>
<dbReference type="InterPro" id="IPR036388">
    <property type="entry name" value="WH-like_DNA-bd_sf"/>
</dbReference>
<reference evidence="3" key="1">
    <citation type="submission" date="2016-10" db="EMBL/GenBank/DDBJ databases">
        <authorList>
            <person name="Varghese N."/>
            <person name="Submissions S."/>
        </authorList>
    </citation>
    <scope>NUCLEOTIDE SEQUENCE [LARGE SCALE GENOMIC DNA]</scope>
    <source>
        <strain evidence="3">IBRC-M 10043</strain>
    </source>
</reference>
<dbReference type="CDD" id="cd00090">
    <property type="entry name" value="HTH_ARSR"/>
    <property type="match status" value="1"/>
</dbReference>
<dbReference type="InterPro" id="IPR036390">
    <property type="entry name" value="WH_DNA-bd_sf"/>
</dbReference>
<evidence type="ECO:0000313" key="3">
    <source>
        <dbReference type="Proteomes" id="UP000198775"/>
    </source>
</evidence>
<feature type="domain" description="HVO-A0261-like N-terminal" evidence="1">
    <location>
        <begin position="10"/>
        <end position="92"/>
    </location>
</feature>
<proteinExistence type="predicted"/>
<keyword evidence="3" id="KW-1185">Reference proteome</keyword>
<organism evidence="2 3">
    <name type="scientific">Halorientalis persicus</name>
    <dbReference type="NCBI Taxonomy" id="1367881"/>
    <lineage>
        <taxon>Archaea</taxon>
        <taxon>Methanobacteriati</taxon>
        <taxon>Methanobacteriota</taxon>
        <taxon>Stenosarchaea group</taxon>
        <taxon>Halobacteria</taxon>
        <taxon>Halobacteriales</taxon>
        <taxon>Haloarculaceae</taxon>
        <taxon>Halorientalis</taxon>
    </lineage>
</organism>
<accession>A0A1H8MI37</accession>
<gene>
    <name evidence="2" type="ORF">SAMN05216388_10095</name>
</gene>
<dbReference type="InterPro" id="IPR057527">
    <property type="entry name" value="HVO_A0261-like_N"/>
</dbReference>
<protein>
    <recommendedName>
        <fullName evidence="1">HVO-A0261-like N-terminal domain-containing protein</fullName>
    </recommendedName>
</protein>
<dbReference type="InterPro" id="IPR011991">
    <property type="entry name" value="ArsR-like_HTH"/>
</dbReference>